<dbReference type="InterPro" id="IPR035979">
    <property type="entry name" value="RBD_domain_sf"/>
</dbReference>
<protein>
    <submittedName>
        <fullName evidence="6">THO complex subunit 4D-like</fullName>
    </submittedName>
</protein>
<dbReference type="CDD" id="cd12680">
    <property type="entry name" value="RRM_THOC4"/>
    <property type="match status" value="1"/>
</dbReference>
<dbReference type="SUPFAM" id="SSF54928">
    <property type="entry name" value="RNA-binding domain, RBD"/>
    <property type="match status" value="1"/>
</dbReference>
<dbReference type="PROSITE" id="PS50102">
    <property type="entry name" value="RRM"/>
    <property type="match status" value="1"/>
</dbReference>
<evidence type="ECO:0000259" key="4">
    <source>
        <dbReference type="PROSITE" id="PS50102"/>
    </source>
</evidence>
<dbReference type="GeneID" id="120282043"/>
<dbReference type="SMART" id="SM01218">
    <property type="entry name" value="FoP_duplication"/>
    <property type="match status" value="1"/>
</dbReference>
<reference evidence="6" key="1">
    <citation type="submission" date="2025-08" db="UniProtKB">
        <authorList>
            <consortium name="RefSeq"/>
        </authorList>
    </citation>
    <scope>IDENTIFICATION</scope>
</reference>
<dbReference type="AlphaFoldDB" id="A0AB40CXI5"/>
<dbReference type="GO" id="GO:0006406">
    <property type="term" value="P:mRNA export from nucleus"/>
    <property type="evidence" value="ECO:0007669"/>
    <property type="project" value="TreeGrafter"/>
</dbReference>
<dbReference type="Proteomes" id="UP001515500">
    <property type="component" value="Chromosome 18"/>
</dbReference>
<dbReference type="GO" id="GO:0005634">
    <property type="term" value="C:nucleus"/>
    <property type="evidence" value="ECO:0007669"/>
    <property type="project" value="TreeGrafter"/>
</dbReference>
<keyword evidence="5" id="KW-1185">Reference proteome</keyword>
<dbReference type="InterPro" id="IPR051229">
    <property type="entry name" value="ALYREF_mRNA_export"/>
</dbReference>
<gene>
    <name evidence="6" type="primary">LOC120282043</name>
</gene>
<name>A0AB40CXI5_DIOCR</name>
<dbReference type="Pfam" id="PF13865">
    <property type="entry name" value="FoP_duplication"/>
    <property type="match status" value="1"/>
</dbReference>
<feature type="region of interest" description="Disordered" evidence="3">
    <location>
        <begin position="12"/>
        <end position="47"/>
    </location>
</feature>
<dbReference type="PANTHER" id="PTHR19965">
    <property type="entry name" value="RNA AND EXPORT FACTOR BINDING PROTEIN"/>
    <property type="match status" value="1"/>
</dbReference>
<evidence type="ECO:0000256" key="1">
    <source>
        <dbReference type="ARBA" id="ARBA00022884"/>
    </source>
</evidence>
<accession>A0AB40CXI5</accession>
<organism evidence="5 6">
    <name type="scientific">Dioscorea cayennensis subsp. rotundata</name>
    <name type="common">White Guinea yam</name>
    <name type="synonym">Dioscorea rotundata</name>
    <dbReference type="NCBI Taxonomy" id="55577"/>
    <lineage>
        <taxon>Eukaryota</taxon>
        <taxon>Viridiplantae</taxon>
        <taxon>Streptophyta</taxon>
        <taxon>Embryophyta</taxon>
        <taxon>Tracheophyta</taxon>
        <taxon>Spermatophyta</taxon>
        <taxon>Magnoliopsida</taxon>
        <taxon>Liliopsida</taxon>
        <taxon>Dioscoreales</taxon>
        <taxon>Dioscoreaceae</taxon>
        <taxon>Dioscorea</taxon>
    </lineage>
</organism>
<keyword evidence="1 2" id="KW-0694">RNA-binding</keyword>
<proteinExistence type="predicted"/>
<dbReference type="InterPro" id="IPR025715">
    <property type="entry name" value="FoP_C"/>
</dbReference>
<feature type="compositionally biased region" description="Gly residues" evidence="3">
    <location>
        <begin position="220"/>
        <end position="235"/>
    </location>
</feature>
<feature type="domain" description="RRM" evidence="4">
    <location>
        <begin position="89"/>
        <end position="166"/>
    </location>
</feature>
<dbReference type="InterPro" id="IPR000504">
    <property type="entry name" value="RRM_dom"/>
</dbReference>
<feature type="region of interest" description="Disordered" evidence="3">
    <location>
        <begin position="195"/>
        <end position="265"/>
    </location>
</feature>
<dbReference type="SMART" id="SM00360">
    <property type="entry name" value="RRM"/>
    <property type="match status" value="1"/>
</dbReference>
<evidence type="ECO:0000313" key="6">
    <source>
        <dbReference type="RefSeq" id="XP_039144700.1"/>
    </source>
</evidence>
<dbReference type="Pfam" id="PF00076">
    <property type="entry name" value="RRM_1"/>
    <property type="match status" value="1"/>
</dbReference>
<evidence type="ECO:0000256" key="2">
    <source>
        <dbReference type="PROSITE-ProRule" id="PRU00176"/>
    </source>
</evidence>
<dbReference type="GO" id="GO:0003729">
    <property type="term" value="F:mRNA binding"/>
    <property type="evidence" value="ECO:0007669"/>
    <property type="project" value="TreeGrafter"/>
</dbReference>
<dbReference type="RefSeq" id="XP_039144700.1">
    <property type="nucleotide sequence ID" value="XM_039288766.1"/>
</dbReference>
<dbReference type="Gene3D" id="3.30.70.330">
    <property type="match status" value="1"/>
</dbReference>
<evidence type="ECO:0000313" key="5">
    <source>
        <dbReference type="Proteomes" id="UP001515500"/>
    </source>
</evidence>
<sequence length="265" mass="29097">MSLDNIIRGRNARGRDISRGRGRGMFPGRGGTFNRPGGPLRQGPLRVNAQPSPYKIAKSFSRAKDAIWRHDLFTDTMAAAGLGKIETGTKLYISNLDYGVSNEDIKELFSEVGNLMRCVVHYDRNGRPTGSAEVVYVRRSDAMAAFKRYNNVQLDGKPMKIEEIGPNIGLPVTARVKVVGPSNGRGRRTVVMTPKVGQGSSRPFPRMSGWSRGAYRGRGRGNGSWRGRGGRGFGRGLERKQPVEKSAAQLDKELDSYHADAMNTS</sequence>
<dbReference type="PANTHER" id="PTHR19965:SF33">
    <property type="entry name" value="THO COMPLEX SUBUNIT 4D"/>
    <property type="match status" value="1"/>
</dbReference>
<evidence type="ECO:0000256" key="3">
    <source>
        <dbReference type="SAM" id="MobiDB-lite"/>
    </source>
</evidence>
<dbReference type="InterPro" id="IPR012677">
    <property type="entry name" value="Nucleotide-bd_a/b_plait_sf"/>
</dbReference>